<feature type="transmembrane region" description="Helical" evidence="1">
    <location>
        <begin position="30"/>
        <end position="49"/>
    </location>
</feature>
<comment type="caution">
    <text evidence="2">The sequence shown here is derived from an EMBL/GenBank/DDBJ whole genome shotgun (WGS) entry which is preliminary data.</text>
</comment>
<keyword evidence="1" id="KW-1133">Transmembrane helix</keyword>
<keyword evidence="3" id="KW-1185">Reference proteome</keyword>
<evidence type="ECO:0000313" key="3">
    <source>
        <dbReference type="Proteomes" id="UP000186058"/>
    </source>
</evidence>
<gene>
    <name evidence="2" type="ORF">A3844_16690</name>
</gene>
<name>A0ABX3EPI9_9BACL</name>
<accession>A0ABX3EPI9</accession>
<reference evidence="2 3" key="1">
    <citation type="submission" date="2016-03" db="EMBL/GenBank/DDBJ databases">
        <authorList>
            <person name="Sant'Anna F.H."/>
            <person name="Ambrosini A."/>
            <person name="Souza R."/>
            <person name="Bach E."/>
            <person name="Fernandes G."/>
            <person name="Balsanelli E."/>
            <person name="Baura V.A."/>
            <person name="Souza E.M."/>
            <person name="Passaglia L."/>
        </authorList>
    </citation>
    <scope>NUCLEOTIDE SEQUENCE [LARGE SCALE GENOMIC DNA]</scope>
    <source>
        <strain evidence="2 3">P26E</strain>
    </source>
</reference>
<feature type="transmembrane region" description="Helical" evidence="1">
    <location>
        <begin position="6"/>
        <end position="23"/>
    </location>
</feature>
<feature type="transmembrane region" description="Helical" evidence="1">
    <location>
        <begin position="119"/>
        <end position="138"/>
    </location>
</feature>
<protein>
    <submittedName>
        <fullName evidence="2">Uncharacterized protein</fullName>
    </submittedName>
</protein>
<dbReference type="Proteomes" id="UP000186058">
    <property type="component" value="Unassembled WGS sequence"/>
</dbReference>
<keyword evidence="1" id="KW-0472">Membrane</keyword>
<sequence length="218" mass="25907">MLEFLLYMVFSVLESSALFYLGFKLFKIDLYPKEIIFAGLIMAFFSYILRNDYQLPEIDILVQYTLIICFLWLLFRIHIFYSFIMTAMAYQSYLLIQSAIYFIMNTTGIYNLQYPFTSTGIYILQIVTSTITFIVGHYTGKKRKGFDFIPDKPDAKVIISKREKIMLALTLPSILFIMLMLYFAEHLYRFFFIIPLIYAVFLYGYLYQSDKKNRGEEF</sequence>
<proteinExistence type="predicted"/>
<organism evidence="2 3">
    <name type="scientific">Paenibacillus helianthi</name>
    <dbReference type="NCBI Taxonomy" id="1349432"/>
    <lineage>
        <taxon>Bacteria</taxon>
        <taxon>Bacillati</taxon>
        <taxon>Bacillota</taxon>
        <taxon>Bacilli</taxon>
        <taxon>Bacillales</taxon>
        <taxon>Paenibacillaceae</taxon>
        <taxon>Paenibacillus</taxon>
    </lineage>
</organism>
<evidence type="ECO:0000256" key="1">
    <source>
        <dbReference type="SAM" id="Phobius"/>
    </source>
</evidence>
<feature type="transmembrane region" description="Helical" evidence="1">
    <location>
        <begin position="61"/>
        <end position="81"/>
    </location>
</feature>
<keyword evidence="1" id="KW-0812">Transmembrane</keyword>
<feature type="transmembrane region" description="Helical" evidence="1">
    <location>
        <begin position="93"/>
        <end position="113"/>
    </location>
</feature>
<feature type="transmembrane region" description="Helical" evidence="1">
    <location>
        <begin position="165"/>
        <end position="184"/>
    </location>
</feature>
<feature type="transmembrane region" description="Helical" evidence="1">
    <location>
        <begin position="190"/>
        <end position="207"/>
    </location>
</feature>
<dbReference type="RefSeq" id="WP_074085265.1">
    <property type="nucleotide sequence ID" value="NZ_LVWI01000046.1"/>
</dbReference>
<dbReference type="EMBL" id="LVWI01000046">
    <property type="protein sequence ID" value="OKP85266.1"/>
    <property type="molecule type" value="Genomic_DNA"/>
</dbReference>
<evidence type="ECO:0000313" key="2">
    <source>
        <dbReference type="EMBL" id="OKP85266.1"/>
    </source>
</evidence>